<comment type="caution">
    <text evidence="1">The sequence shown here is derived from an EMBL/GenBank/DDBJ whole genome shotgun (WGS) entry which is preliminary data.</text>
</comment>
<protein>
    <submittedName>
        <fullName evidence="1">Uncharacterized protein</fullName>
    </submittedName>
</protein>
<organism evidence="1 2">
    <name type="scientific">Dictyostelium discoideum</name>
    <name type="common">Social amoeba</name>
    <dbReference type="NCBI Taxonomy" id="44689"/>
    <lineage>
        <taxon>Eukaryota</taxon>
        <taxon>Amoebozoa</taxon>
        <taxon>Evosea</taxon>
        <taxon>Eumycetozoa</taxon>
        <taxon>Dictyostelia</taxon>
        <taxon>Dictyosteliales</taxon>
        <taxon>Dictyosteliaceae</taxon>
        <taxon>Dictyostelium</taxon>
    </lineage>
</organism>
<dbReference type="InterPro" id="IPR032675">
    <property type="entry name" value="LRR_dom_sf"/>
</dbReference>
<dbReference type="EMBL" id="AAFI02000035">
    <property type="protein sequence ID" value="EAS66879.1"/>
    <property type="molecule type" value="Genomic_DNA"/>
</dbReference>
<name>Q1ZXH3_DICDI</name>
<dbReference type="Proteomes" id="UP000002195">
    <property type="component" value="Unassembled WGS sequence"/>
</dbReference>
<dbReference type="dictyBase" id="DDB_G0280239"/>
<evidence type="ECO:0000313" key="1">
    <source>
        <dbReference type="EMBL" id="EAS66879.1"/>
    </source>
</evidence>
<keyword evidence="2" id="KW-1185">Reference proteome</keyword>
<dbReference type="SMR" id="Q1ZXH3"/>
<dbReference type="HOGENOM" id="CLU_426681_0_0_1"/>
<dbReference type="KEGG" id="ddi:DDB_G0280239"/>
<proteinExistence type="predicted"/>
<dbReference type="SUPFAM" id="SSF52047">
    <property type="entry name" value="RNI-like"/>
    <property type="match status" value="1"/>
</dbReference>
<gene>
    <name evidence="1" type="ORF">DDB_G0280239</name>
</gene>
<evidence type="ECO:0000313" key="2">
    <source>
        <dbReference type="Proteomes" id="UP000002195"/>
    </source>
</evidence>
<dbReference type="OMA" id="IDYGGTI"/>
<dbReference type="GeneID" id="8622458"/>
<dbReference type="VEuPathDB" id="AmoebaDB:DDB_G0280239"/>
<sequence length="642" mass="74502">MIIIINQKYLIKKILNYYLSFYSKYGDEENGILFLSYSIMKLSSICKDWKRDLVRKLTYPRIEITNMEVLAYVVEWIEKLKLPINNLKFPFHQQKTMFKDDFLSPQLTESVPIIADRIRSISFRSGKIDYGGTILLTESIESASFGVFNNKEYQKFCNILVNYKEVIKKSLTSLTLTTILYECDIDIQDIKESIKSLQVLDSLILVSCFQNQIQSLDLIPQLSKTLRKIKLLYINIEYEMLLNMIKLIIENQQKYNNNNNIGGDDDEICNISYFELNAKFLNHHLLNNNNNSGSKINNSDNSNQLPDNGVLWEDEDKFNQQFSESSNCFYLDGVFELLSNWKSLKSFKIIMPDETVNVSSVLNFLGCQENLKKFTFIVKLNDDINKNKNNNEYITSIDNLNYSVKKIMIKSFIENDKDCIPMIWNKCKELNRLELHLEGDTIESDKFYSFNDSDNNNKSDLEIKIFSLNHPYSNRLFNSIHSNLNVVSVTIINEQDELDSLREVLLWNHPTIKTLNFNKSDCKSPQTLSLIDPIINNNTIEFLYIAGVLQKDSLYPQHDNLELLIQILSRNNTLIHLDFSFNSLPSKMTDDELSKLLNAIQSNKTIQSLTLNGCWDISSKYINIINKTLLICGILSTYCDPF</sequence>
<dbReference type="AlphaFoldDB" id="Q1ZXH3"/>
<dbReference type="eggNOG" id="ENOG502RBNQ">
    <property type="taxonomic scope" value="Eukaryota"/>
</dbReference>
<dbReference type="PaxDb" id="44689-DDB0231546"/>
<reference evidence="1 2" key="1">
    <citation type="journal article" date="2005" name="Nature">
        <title>The genome of the social amoeba Dictyostelium discoideum.</title>
        <authorList>
            <consortium name="The Dictyostelium discoideum Sequencing Consortium"/>
            <person name="Eichinger L."/>
            <person name="Pachebat J.A."/>
            <person name="Glockner G."/>
            <person name="Rajandream M.A."/>
            <person name="Sucgang R."/>
            <person name="Berriman M."/>
            <person name="Song J."/>
            <person name="Olsen R."/>
            <person name="Szafranski K."/>
            <person name="Xu Q."/>
            <person name="Tunggal B."/>
            <person name="Kummerfeld S."/>
            <person name="Madera M."/>
            <person name="Konfortov B.A."/>
            <person name="Rivero F."/>
            <person name="Bankier A.T."/>
            <person name="Lehmann R."/>
            <person name="Hamlin N."/>
            <person name="Davies R."/>
            <person name="Gaudet P."/>
            <person name="Fey P."/>
            <person name="Pilcher K."/>
            <person name="Chen G."/>
            <person name="Saunders D."/>
            <person name="Sodergren E."/>
            <person name="Davis P."/>
            <person name="Kerhornou A."/>
            <person name="Nie X."/>
            <person name="Hall N."/>
            <person name="Anjard C."/>
            <person name="Hemphill L."/>
            <person name="Bason N."/>
            <person name="Farbrother P."/>
            <person name="Desany B."/>
            <person name="Just E."/>
            <person name="Morio T."/>
            <person name="Rost R."/>
            <person name="Churcher C."/>
            <person name="Cooper J."/>
            <person name="Haydock S."/>
            <person name="van Driessche N."/>
            <person name="Cronin A."/>
            <person name="Goodhead I."/>
            <person name="Muzny D."/>
            <person name="Mourier T."/>
            <person name="Pain A."/>
            <person name="Lu M."/>
            <person name="Harper D."/>
            <person name="Lindsay R."/>
            <person name="Hauser H."/>
            <person name="James K."/>
            <person name="Quiles M."/>
            <person name="Madan Babu M."/>
            <person name="Saito T."/>
            <person name="Buchrieser C."/>
            <person name="Wardroper A."/>
            <person name="Felder M."/>
            <person name="Thangavelu M."/>
            <person name="Johnson D."/>
            <person name="Knights A."/>
            <person name="Loulseged H."/>
            <person name="Mungall K."/>
            <person name="Oliver K."/>
            <person name="Price C."/>
            <person name="Quail M.A."/>
            <person name="Urushihara H."/>
            <person name="Hernandez J."/>
            <person name="Rabbinowitsch E."/>
            <person name="Steffen D."/>
            <person name="Sanders M."/>
            <person name="Ma J."/>
            <person name="Kohara Y."/>
            <person name="Sharp S."/>
            <person name="Simmonds M."/>
            <person name="Spiegler S."/>
            <person name="Tivey A."/>
            <person name="Sugano S."/>
            <person name="White B."/>
            <person name="Walker D."/>
            <person name="Woodward J."/>
            <person name="Winckler T."/>
            <person name="Tanaka Y."/>
            <person name="Shaulsky G."/>
            <person name="Schleicher M."/>
            <person name="Weinstock G."/>
            <person name="Rosenthal A."/>
            <person name="Cox E.C."/>
            <person name="Chisholm R.L."/>
            <person name="Gibbs R."/>
            <person name="Loomis W.F."/>
            <person name="Platzer M."/>
            <person name="Kay R.R."/>
            <person name="Williams J."/>
            <person name="Dear P.H."/>
            <person name="Noegel A.A."/>
            <person name="Barrell B."/>
            <person name="Kuspa A."/>
        </authorList>
    </citation>
    <scope>NUCLEOTIDE SEQUENCE [LARGE SCALE GENOMIC DNA]</scope>
    <source>
        <strain evidence="1 2">AX4</strain>
    </source>
</reference>
<accession>Q1ZXH3</accession>
<dbReference type="Gene3D" id="3.80.10.10">
    <property type="entry name" value="Ribonuclease Inhibitor"/>
    <property type="match status" value="1"/>
</dbReference>
<dbReference type="FunCoup" id="Q1ZXH3">
    <property type="interactions" value="243"/>
</dbReference>
<dbReference type="RefSeq" id="XP_001134563.1">
    <property type="nucleotide sequence ID" value="XM_001134563.1"/>
</dbReference>
<dbReference type="InParanoid" id="Q1ZXH3"/>